<accession>A0A9D1RPE9</accession>
<sequence length="148" mass="16694">MISARYADMSLGDRETTDWAEVTGDYVRDFAELTGDRHPLHLDPDYAAESMFGRQIAHGALLLSTLLGQVTLDPRYFHAFYGIERLRFLHPVFFGDQVRTCSEVVDIRDRSDGTTSVVTCRGVLENQDETPVLEANLQFLVPRDPTDA</sequence>
<feature type="domain" description="MaoC-like" evidence="2">
    <location>
        <begin position="14"/>
        <end position="119"/>
    </location>
</feature>
<dbReference type="SUPFAM" id="SSF54637">
    <property type="entry name" value="Thioesterase/thiol ester dehydrase-isomerase"/>
    <property type="match status" value="1"/>
</dbReference>
<dbReference type="PANTHER" id="PTHR43664:SF1">
    <property type="entry name" value="BETA-METHYLMALYL-COA DEHYDRATASE"/>
    <property type="match status" value="1"/>
</dbReference>
<proteinExistence type="inferred from homology"/>
<dbReference type="Gene3D" id="3.10.129.10">
    <property type="entry name" value="Hotdog Thioesterase"/>
    <property type="match status" value="1"/>
</dbReference>
<dbReference type="EMBL" id="DXGC01000065">
    <property type="protein sequence ID" value="HIW91322.1"/>
    <property type="molecule type" value="Genomic_DNA"/>
</dbReference>
<dbReference type="InterPro" id="IPR029069">
    <property type="entry name" value="HotDog_dom_sf"/>
</dbReference>
<reference evidence="3" key="2">
    <citation type="submission" date="2021-04" db="EMBL/GenBank/DDBJ databases">
        <authorList>
            <person name="Gilroy R."/>
        </authorList>
    </citation>
    <scope>NUCLEOTIDE SEQUENCE</scope>
    <source>
        <strain evidence="3">CHK32-1732</strain>
    </source>
</reference>
<reference evidence="3" key="1">
    <citation type="journal article" date="2021" name="PeerJ">
        <title>Extensive microbial diversity within the chicken gut microbiome revealed by metagenomics and culture.</title>
        <authorList>
            <person name="Gilroy R."/>
            <person name="Ravi A."/>
            <person name="Getino M."/>
            <person name="Pursley I."/>
            <person name="Horton D.L."/>
            <person name="Alikhan N.F."/>
            <person name="Baker D."/>
            <person name="Gharbi K."/>
            <person name="Hall N."/>
            <person name="Watson M."/>
            <person name="Adriaenssens E.M."/>
            <person name="Foster-Nyarko E."/>
            <person name="Jarju S."/>
            <person name="Secka A."/>
            <person name="Antonio M."/>
            <person name="Oren A."/>
            <person name="Chaudhuri R.R."/>
            <person name="La Ragione R."/>
            <person name="Hildebrand F."/>
            <person name="Pallen M.J."/>
        </authorList>
    </citation>
    <scope>NUCLEOTIDE SEQUENCE</scope>
    <source>
        <strain evidence="3">CHK32-1732</strain>
    </source>
</reference>
<evidence type="ECO:0000313" key="4">
    <source>
        <dbReference type="Proteomes" id="UP000824190"/>
    </source>
</evidence>
<gene>
    <name evidence="3" type="ORF">H9870_06655</name>
</gene>
<comment type="caution">
    <text evidence="3">The sequence shown here is derived from an EMBL/GenBank/DDBJ whole genome shotgun (WGS) entry which is preliminary data.</text>
</comment>
<organism evidence="3 4">
    <name type="scientific">Candidatus Corynebacterium avicola</name>
    <dbReference type="NCBI Taxonomy" id="2838527"/>
    <lineage>
        <taxon>Bacteria</taxon>
        <taxon>Bacillati</taxon>
        <taxon>Actinomycetota</taxon>
        <taxon>Actinomycetes</taxon>
        <taxon>Mycobacteriales</taxon>
        <taxon>Corynebacteriaceae</taxon>
        <taxon>Corynebacterium</taxon>
    </lineage>
</organism>
<evidence type="ECO:0000256" key="1">
    <source>
        <dbReference type="ARBA" id="ARBA00005254"/>
    </source>
</evidence>
<dbReference type="Proteomes" id="UP000824190">
    <property type="component" value="Unassembled WGS sequence"/>
</dbReference>
<dbReference type="InterPro" id="IPR052342">
    <property type="entry name" value="MCH/BMMD"/>
</dbReference>
<dbReference type="PANTHER" id="PTHR43664">
    <property type="entry name" value="MONOAMINE OXIDASE-RELATED"/>
    <property type="match status" value="1"/>
</dbReference>
<dbReference type="AlphaFoldDB" id="A0A9D1RPE9"/>
<name>A0A9D1RPE9_9CORY</name>
<evidence type="ECO:0000313" key="3">
    <source>
        <dbReference type="EMBL" id="HIW91322.1"/>
    </source>
</evidence>
<comment type="similarity">
    <text evidence="1">Belongs to the enoyl-CoA hydratase/isomerase family.</text>
</comment>
<dbReference type="Pfam" id="PF01575">
    <property type="entry name" value="MaoC_dehydratas"/>
    <property type="match status" value="1"/>
</dbReference>
<protein>
    <submittedName>
        <fullName evidence="3">MaoC family dehydratase N-terminal domain-containing protein</fullName>
    </submittedName>
</protein>
<evidence type="ECO:0000259" key="2">
    <source>
        <dbReference type="Pfam" id="PF01575"/>
    </source>
</evidence>
<dbReference type="InterPro" id="IPR002539">
    <property type="entry name" value="MaoC-like_dom"/>
</dbReference>